<name>A0A8S9YXC3_9TREM</name>
<organism evidence="4 5">
    <name type="scientific">Paragonimus skrjabini miyazakii</name>
    <dbReference type="NCBI Taxonomy" id="59628"/>
    <lineage>
        <taxon>Eukaryota</taxon>
        <taxon>Metazoa</taxon>
        <taxon>Spiralia</taxon>
        <taxon>Lophotrochozoa</taxon>
        <taxon>Platyhelminthes</taxon>
        <taxon>Trematoda</taxon>
        <taxon>Digenea</taxon>
        <taxon>Plagiorchiida</taxon>
        <taxon>Troglotremata</taxon>
        <taxon>Troglotrematidae</taxon>
        <taxon>Paragonimus</taxon>
    </lineage>
</organism>
<dbReference type="EMBL" id="JTDE01003130">
    <property type="protein sequence ID" value="KAF7256428.1"/>
    <property type="molecule type" value="Genomic_DNA"/>
</dbReference>
<dbReference type="Gene3D" id="2.10.25.10">
    <property type="entry name" value="Laminin"/>
    <property type="match status" value="1"/>
</dbReference>
<feature type="transmembrane region" description="Helical" evidence="1">
    <location>
        <begin position="556"/>
        <end position="578"/>
    </location>
</feature>
<keyword evidence="2" id="KW-0732">Signal</keyword>
<evidence type="ECO:0000313" key="4">
    <source>
        <dbReference type="EMBL" id="KAF7256428.1"/>
    </source>
</evidence>
<dbReference type="SMART" id="SM00181">
    <property type="entry name" value="EGF"/>
    <property type="match status" value="2"/>
</dbReference>
<reference evidence="4" key="1">
    <citation type="submission" date="2019-07" db="EMBL/GenBank/DDBJ databases">
        <title>Annotation for the trematode Paragonimus miyazaki's.</title>
        <authorList>
            <person name="Choi Y.-J."/>
        </authorList>
    </citation>
    <scope>NUCLEOTIDE SEQUENCE</scope>
    <source>
        <strain evidence="4">Japan</strain>
    </source>
</reference>
<keyword evidence="5" id="KW-1185">Reference proteome</keyword>
<keyword evidence="1" id="KW-1133">Transmembrane helix</keyword>
<feature type="signal peptide" evidence="2">
    <location>
        <begin position="1"/>
        <end position="20"/>
    </location>
</feature>
<protein>
    <submittedName>
        <fullName evidence="4">Acidic fibroblast growth factor intracellular binding protein</fullName>
    </submittedName>
</protein>
<feature type="chain" id="PRO_5035721735" evidence="2">
    <location>
        <begin position="21"/>
        <end position="601"/>
    </location>
</feature>
<feature type="domain" description="EGF-like" evidence="3">
    <location>
        <begin position="370"/>
        <end position="426"/>
    </location>
</feature>
<evidence type="ECO:0000259" key="3">
    <source>
        <dbReference type="SMART" id="SM00181"/>
    </source>
</evidence>
<dbReference type="Proteomes" id="UP000822476">
    <property type="component" value="Unassembled WGS sequence"/>
</dbReference>
<evidence type="ECO:0000313" key="5">
    <source>
        <dbReference type="Proteomes" id="UP000822476"/>
    </source>
</evidence>
<accession>A0A8S9YXC3</accession>
<dbReference type="InterPro" id="IPR000742">
    <property type="entry name" value="EGF"/>
</dbReference>
<evidence type="ECO:0000256" key="1">
    <source>
        <dbReference type="SAM" id="Phobius"/>
    </source>
</evidence>
<proteinExistence type="predicted"/>
<sequence>MLQRGVLLWTILCLLYPAESAKPVFSSNLTYLYLVLPHNAPKEDQYRSRVGFERGLVGSEKFTVVMPPLHVKKPLIRIGFYRPESTNVCSKKAFKNHPSIELMYNHYKEKNAILKSYEKASEGMAELIKPFVVSEPESRMQFIMFSCLFRGSFENLEAFKQRRHSVLPYVHRYCPSACGNREGPGTDEVKRSQLNRYNNPCSFPPTYSLFVSRKCVEPTFRPVTHQQGFMCECMQGAKWLPHSKTCAFPLSTANLGCSAYGTSHVTWVEVNLPGDPFDRTISSSHYVMRCICKPQYYGTYCNKQKDPCSMSIGEALPGNVACSVNEGNLCIPDRLTDRYTCECTKKYGRIPADQFPPGRLLDNCLREVDPCSVKACMHGTCVLSDAGATLEMEGKRDREPFQWIGRTPALVARCLCNAGWTGETCGHPLVLNGWTPWSPWSHCEPTCQTSFRQLPPTAVSEMVPSSESTSRWGVRQRTRYRDCIGQSSDCRQEMLERSADMGLRIEDGESWRQYERRACRPRPCDRHLYLAMGKRALKRSRIQKQVRETLKQAHTVHLWTVLAFTFVFALFGFFAAFATKIHSERVYEEDQFDVFLDVSRT</sequence>
<dbReference type="AlphaFoldDB" id="A0A8S9YXC3"/>
<dbReference type="OrthoDB" id="6130531at2759"/>
<comment type="caution">
    <text evidence="4">The sequence shown here is derived from an EMBL/GenBank/DDBJ whole genome shotgun (WGS) entry which is preliminary data.</text>
</comment>
<dbReference type="PROSITE" id="PS50092">
    <property type="entry name" value="TSP1"/>
    <property type="match status" value="1"/>
</dbReference>
<gene>
    <name evidence="4" type="ORF">EG68_06662</name>
</gene>
<keyword evidence="1" id="KW-0472">Membrane</keyword>
<dbReference type="InterPro" id="IPR000884">
    <property type="entry name" value="TSP1_rpt"/>
</dbReference>
<evidence type="ECO:0000256" key="2">
    <source>
        <dbReference type="SAM" id="SignalP"/>
    </source>
</evidence>
<keyword evidence="1" id="KW-0812">Transmembrane</keyword>
<feature type="domain" description="EGF-like" evidence="3">
    <location>
        <begin position="321"/>
        <end position="365"/>
    </location>
</feature>